<dbReference type="Gene3D" id="3.90.132.10">
    <property type="entry name" value="Leishmanolysin , domain 2"/>
    <property type="match status" value="1"/>
</dbReference>
<keyword evidence="3" id="KW-0645">Protease</keyword>
<dbReference type="Gene3D" id="2.10.55.10">
    <property type="entry name" value="Leishmanolysin domain 3"/>
    <property type="match status" value="1"/>
</dbReference>
<dbReference type="Pfam" id="PF01457">
    <property type="entry name" value="Peptidase_M8"/>
    <property type="match status" value="1"/>
</dbReference>
<protein>
    <submittedName>
        <fullName evidence="9">Uncharacterized protein</fullName>
    </submittedName>
</protein>
<accession>A0ABD3PG57</accession>
<evidence type="ECO:0000256" key="6">
    <source>
        <dbReference type="ARBA" id="ARBA00022833"/>
    </source>
</evidence>
<keyword evidence="5" id="KW-0378">Hydrolase</keyword>
<comment type="cofactor">
    <cofactor evidence="1">
        <name>Zn(2+)</name>
        <dbReference type="ChEBI" id="CHEBI:29105"/>
    </cofactor>
</comment>
<feature type="compositionally biased region" description="Low complexity" evidence="8">
    <location>
        <begin position="910"/>
        <end position="921"/>
    </location>
</feature>
<name>A0ABD3PG57_9STRA</name>
<feature type="region of interest" description="Disordered" evidence="8">
    <location>
        <begin position="890"/>
        <end position="957"/>
    </location>
</feature>
<evidence type="ECO:0000313" key="9">
    <source>
        <dbReference type="EMBL" id="KAL3787063.1"/>
    </source>
</evidence>
<evidence type="ECO:0000256" key="5">
    <source>
        <dbReference type="ARBA" id="ARBA00022801"/>
    </source>
</evidence>
<gene>
    <name evidence="9" type="ORF">HJC23_011747</name>
</gene>
<keyword evidence="7" id="KW-0482">Metalloprotease</keyword>
<feature type="compositionally biased region" description="Basic and acidic residues" evidence="8">
    <location>
        <begin position="923"/>
        <end position="942"/>
    </location>
</feature>
<reference evidence="9 10" key="1">
    <citation type="journal article" date="2020" name="G3 (Bethesda)">
        <title>Improved Reference Genome for Cyclotella cryptica CCMP332, a Model for Cell Wall Morphogenesis, Salinity Adaptation, and Lipid Production in Diatoms (Bacillariophyta).</title>
        <authorList>
            <person name="Roberts W.R."/>
            <person name="Downey K.M."/>
            <person name="Ruck E.C."/>
            <person name="Traller J.C."/>
            <person name="Alverson A.J."/>
        </authorList>
    </citation>
    <scope>NUCLEOTIDE SEQUENCE [LARGE SCALE GENOMIC DNA]</scope>
    <source>
        <strain evidence="9 10">CCMP332</strain>
    </source>
</reference>
<organism evidence="9 10">
    <name type="scientific">Cyclotella cryptica</name>
    <dbReference type="NCBI Taxonomy" id="29204"/>
    <lineage>
        <taxon>Eukaryota</taxon>
        <taxon>Sar</taxon>
        <taxon>Stramenopiles</taxon>
        <taxon>Ochrophyta</taxon>
        <taxon>Bacillariophyta</taxon>
        <taxon>Coscinodiscophyceae</taxon>
        <taxon>Thalassiosirophycidae</taxon>
        <taxon>Stephanodiscales</taxon>
        <taxon>Stephanodiscaceae</taxon>
        <taxon>Cyclotella</taxon>
    </lineage>
</organism>
<dbReference type="InterPro" id="IPR001577">
    <property type="entry name" value="Peptidase_M8"/>
</dbReference>
<evidence type="ECO:0000256" key="3">
    <source>
        <dbReference type="ARBA" id="ARBA00022670"/>
    </source>
</evidence>
<proteinExistence type="inferred from homology"/>
<comment type="caution">
    <text evidence="9">The sequence shown here is derived from an EMBL/GenBank/DDBJ whole genome shotgun (WGS) entry which is preliminary data.</text>
</comment>
<dbReference type="GO" id="GO:0006508">
    <property type="term" value="P:proteolysis"/>
    <property type="evidence" value="ECO:0007669"/>
    <property type="project" value="UniProtKB-KW"/>
</dbReference>
<comment type="similarity">
    <text evidence="2">Belongs to the peptidase M8 family.</text>
</comment>
<evidence type="ECO:0000256" key="8">
    <source>
        <dbReference type="SAM" id="MobiDB-lite"/>
    </source>
</evidence>
<evidence type="ECO:0000256" key="4">
    <source>
        <dbReference type="ARBA" id="ARBA00022723"/>
    </source>
</evidence>
<feature type="compositionally biased region" description="Acidic residues" evidence="8">
    <location>
        <begin position="943"/>
        <end position="956"/>
    </location>
</feature>
<evidence type="ECO:0000256" key="2">
    <source>
        <dbReference type="ARBA" id="ARBA00005860"/>
    </source>
</evidence>
<evidence type="ECO:0000256" key="1">
    <source>
        <dbReference type="ARBA" id="ARBA00001947"/>
    </source>
</evidence>
<feature type="compositionally biased region" description="Acidic residues" evidence="8">
    <location>
        <begin position="894"/>
        <end position="905"/>
    </location>
</feature>
<dbReference type="PANTHER" id="PTHR10942:SF0">
    <property type="entry name" value="LEISHMANOLYSIN-LIKE PEPTIDASE"/>
    <property type="match status" value="1"/>
</dbReference>
<dbReference type="PANTHER" id="PTHR10942">
    <property type="entry name" value="LEISHMANOLYSIN-LIKE PEPTIDASE"/>
    <property type="match status" value="1"/>
</dbReference>
<sequence length="1601" mass="182550">MVKGAGKNRPVAPTPYTGMIQRYINDENDREHIQKQATFVTVDTDRFIRSHARVNATTGTVNQHQDASLVQDIREVFGAETEDIPKGRRFPWRQNLIRMIRISISILLAIPAKFLHKRYIYPKFLSLKEGADRAQSLIRPDFVFEHPYITSSYYTATNSTATLIRTEKLQVEPKRDRPSDKERDIVSRLAIVRPFCEFDAEALPSTFACWNSMVPCRAAEQDLGDYIDPGEETDEWVLFDMSVNGTGRKLNEEDEDNWDCEADYNNTSWFRGVAYSLFKRCRRKPKTKEYFDDVPVDGLRTTAADLFLFYSQTFSDSPVAMRAVDEIINEFFSPGGWSRCFDNVYAIEANIPPELDLYIPTAQEELYNWVNGPNRQFEAAFRIIQSGEWGDYDAFYLMEGDSVPVKNYWLDVIFGEIKEHRPFAVLGAQYDGDKWDTFYEAIPISLLHHTNGNAIYNTSHLLLERLVGQLEIEAPCPYNSIPYDYRMSQMWVEGTMGIVPKLATKIMLNEEGQNITLSDNTAMFTKWANRWQDETPYKFTKAIHNYAATNLIPRHLGPEYIIHGAKLYSPWDPSRIKITLVVSEWFFDRSLSLIKSLDSRDHPFDRVIIMIPPSISNDHDYTKYTRVPVTLQFRDAPDFLDLCAAEVESEWFMITNSYHLVARHVDLMFTPGKFVPVVPFTPATYPFCLKYPYCKETIALAQRWNPKHSQVVLDMDMLYHTEERNLFCEEWRERNGDNGEDLYAKYQPMRFKIRGDKIVGPKGPTATDYFAYLTRENKAGMYKMTDRSLYGARSPFVKVYRKEEKLDGMSEDELVRRMGMTMLSNQTECSCDRFDNEEDCVGSGIGCQWRPLFESCHSPEMIDDGDPICATTEAPTMTPSFSIDRLLTETESPTNEEDEPPDNEEGGEKGNLSPLPLLSSLFKSREHDSSQNRDIVLEREVTQSEEDYDPIDEDEQKIDSNANGNRFLLAAVVHDSIVNDSLLSPDRNSVPVVSPVEVTKMCPTWGPSFVPRRFDNISPSDDFMYRRGELGDAPWSSKFTKGLLPGRALHTQHQLMHLEGKKRSNDREIQLPSSEDSRNRRLVVMYGSERKPLRLFFETSALSSILHEMGYNFAEADQYTQNQAKVRAYVDEIFPAVTKMWSEALTIFQPLQNIVPTSSMCGECPIPDKHLEEGVADADVVMYVVIQKQSMCQVDSKPFISVCHFDQNMRPLIGSLSICLDNMGLLDSEVDESEILRHIALTKRLIGQFLGLSPSLFQYFRNPDTDDLWGGRYVKISCDDNGERELFLSNVIQQQTTPDGEVYYEISTPTVKQIVRNHFDCQSMTGARLSSPIQDSDGTCAFSNLDLRYHFDEDMTILSQNVDSAFVMTPLSLAILEDSSWYRANFTSATTPSFGRAAGCGFIYERCISKSKIPDYSSGYFCNTLDDSRTGCDFTHRNKAGCDLSRYAKPPPKFQYFYPESPDFGSVYEDVDHCPMRSKHLASCSSDTRISSSFVGEFFDERSRCYETDAGSSICLESVCNTDDKSLSFVVQGKSFPCKFHGEVIDVGLGYSVVCPRIAAVCPDLVCPSNCSGKGICDYCKEIPVCICDNPFDESPGCWDS</sequence>
<dbReference type="GO" id="GO:0046872">
    <property type="term" value="F:metal ion binding"/>
    <property type="evidence" value="ECO:0007669"/>
    <property type="project" value="UniProtKB-KW"/>
</dbReference>
<evidence type="ECO:0000256" key="7">
    <source>
        <dbReference type="ARBA" id="ARBA00023049"/>
    </source>
</evidence>
<dbReference type="Proteomes" id="UP001516023">
    <property type="component" value="Unassembled WGS sequence"/>
</dbReference>
<evidence type="ECO:0000313" key="10">
    <source>
        <dbReference type="Proteomes" id="UP001516023"/>
    </source>
</evidence>
<dbReference type="GO" id="GO:0008237">
    <property type="term" value="F:metallopeptidase activity"/>
    <property type="evidence" value="ECO:0007669"/>
    <property type="project" value="UniProtKB-KW"/>
</dbReference>
<keyword evidence="10" id="KW-1185">Reference proteome</keyword>
<keyword evidence="6" id="KW-0862">Zinc</keyword>
<dbReference type="SUPFAM" id="SSF55486">
    <property type="entry name" value="Metalloproteases ('zincins'), catalytic domain"/>
    <property type="match status" value="1"/>
</dbReference>
<dbReference type="Gene3D" id="3.10.170.20">
    <property type="match status" value="1"/>
</dbReference>
<dbReference type="EMBL" id="JABMIG020000182">
    <property type="protein sequence ID" value="KAL3787063.1"/>
    <property type="molecule type" value="Genomic_DNA"/>
</dbReference>
<keyword evidence="4" id="KW-0479">Metal-binding</keyword>